<dbReference type="SUPFAM" id="SSF55729">
    <property type="entry name" value="Acyl-CoA N-acyltransferases (Nat)"/>
    <property type="match status" value="1"/>
</dbReference>
<dbReference type="InterPro" id="IPR000182">
    <property type="entry name" value="GNAT_dom"/>
</dbReference>
<dbReference type="GO" id="GO:0016747">
    <property type="term" value="F:acyltransferase activity, transferring groups other than amino-acyl groups"/>
    <property type="evidence" value="ECO:0007669"/>
    <property type="project" value="InterPro"/>
</dbReference>
<dbReference type="OrthoDB" id="20916at2"/>
<dbReference type="InterPro" id="IPR016181">
    <property type="entry name" value="Acyl_CoA_acyltransferase"/>
</dbReference>
<accession>A0A2P2E8P1</accession>
<evidence type="ECO:0000313" key="2">
    <source>
        <dbReference type="EMBL" id="GBF57425.1"/>
    </source>
</evidence>
<dbReference type="AlphaFoldDB" id="A0A2P2E8P1"/>
<dbReference type="PROSITE" id="PS51186">
    <property type="entry name" value="GNAT"/>
    <property type="match status" value="1"/>
</dbReference>
<evidence type="ECO:0000313" key="3">
    <source>
        <dbReference type="Proteomes" id="UP000245086"/>
    </source>
</evidence>
<dbReference type="Proteomes" id="UP000245086">
    <property type="component" value="Unassembled WGS sequence"/>
</dbReference>
<organism evidence="2 3">
    <name type="scientific">Candidatus Phycosocius bacilliformis</name>
    <dbReference type="NCBI Taxonomy" id="1445552"/>
    <lineage>
        <taxon>Bacteria</taxon>
        <taxon>Pseudomonadati</taxon>
        <taxon>Pseudomonadota</taxon>
        <taxon>Alphaproteobacteria</taxon>
        <taxon>Caulobacterales</taxon>
        <taxon>Caulobacterales incertae sedis</taxon>
        <taxon>Candidatus Phycosocius</taxon>
    </lineage>
</organism>
<sequence>MNSPSQIHTLFDYSQRRRPYQTELPANWIQTSTLTRDHGQIIWQDLQPGDFAHAIEEEVARAQARGADMLEWKLYSHDEPAGLREALMAQGFEEQPVEDILFRRSDPGPITRVPGLEVVRVTTYDQAEKCFNLALQAFGNNWDKSPEDLLKCALTSEPFWLGIYEGHGVSMGRLSLTKGSAFGGLYGGASHPDFRRRGFYRPVVQARMAHAAAHGLEYVFSESLPTSQPILRALGFETLGYVQGFLRLFPT</sequence>
<name>A0A2P2E8P1_9PROT</name>
<protein>
    <recommendedName>
        <fullName evidence="1">N-acetyltransferase domain-containing protein</fullName>
    </recommendedName>
</protein>
<comment type="caution">
    <text evidence="2">The sequence shown here is derived from an EMBL/GenBank/DDBJ whole genome shotgun (WGS) entry which is preliminary data.</text>
</comment>
<dbReference type="Gene3D" id="3.40.630.30">
    <property type="match status" value="1"/>
</dbReference>
<evidence type="ECO:0000259" key="1">
    <source>
        <dbReference type="PROSITE" id="PS51186"/>
    </source>
</evidence>
<dbReference type="EMBL" id="BFBR01000002">
    <property type="protein sequence ID" value="GBF57425.1"/>
    <property type="molecule type" value="Genomic_DNA"/>
</dbReference>
<dbReference type="RefSeq" id="WP_108984264.1">
    <property type="nucleotide sequence ID" value="NZ_BFBR01000002.1"/>
</dbReference>
<reference evidence="2 3" key="1">
    <citation type="journal article" date="2018" name="Genome Announc.">
        <title>Draft Genome Sequence of "Candidatus Phycosocius bacilliformis," an Alphaproteobacterial Ectosymbiont of the Hydrocarbon-Producing Green Alga Botryococcus braunii.</title>
        <authorList>
            <person name="Tanabe Y."/>
            <person name="Yamaguchi H."/>
            <person name="Watanabe M.M."/>
        </authorList>
    </citation>
    <scope>NUCLEOTIDE SEQUENCE [LARGE SCALE GENOMIC DNA]</scope>
    <source>
        <strain evidence="2 3">BOTRYCO-2</strain>
    </source>
</reference>
<feature type="domain" description="N-acetyltransferase" evidence="1">
    <location>
        <begin position="116"/>
        <end position="251"/>
    </location>
</feature>
<proteinExistence type="predicted"/>
<keyword evidence="3" id="KW-1185">Reference proteome</keyword>
<gene>
    <name evidence="2" type="ORF">PbB2_01092</name>
</gene>